<dbReference type="Gene3D" id="3.90.550.10">
    <property type="entry name" value="Spore Coat Polysaccharide Biosynthesis Protein SpsA, Chain A"/>
    <property type="match status" value="1"/>
</dbReference>
<name>A0AAW7Q4C9_9BACT</name>
<organism evidence="2 3">
    <name type="scientific">Aliarcobacter butzleri</name>
    <dbReference type="NCBI Taxonomy" id="28197"/>
    <lineage>
        <taxon>Bacteria</taxon>
        <taxon>Pseudomonadati</taxon>
        <taxon>Campylobacterota</taxon>
        <taxon>Epsilonproteobacteria</taxon>
        <taxon>Campylobacterales</taxon>
        <taxon>Arcobacteraceae</taxon>
        <taxon>Aliarcobacter</taxon>
    </lineage>
</organism>
<dbReference type="CDD" id="cd04182">
    <property type="entry name" value="GT_2_like_f"/>
    <property type="match status" value="1"/>
</dbReference>
<dbReference type="InterPro" id="IPR029044">
    <property type="entry name" value="Nucleotide-diphossugar_trans"/>
</dbReference>
<evidence type="ECO:0000313" key="2">
    <source>
        <dbReference type="EMBL" id="MDN5113808.1"/>
    </source>
</evidence>
<accession>A0AAW7Q4C9</accession>
<dbReference type="GO" id="GO:0016779">
    <property type="term" value="F:nucleotidyltransferase activity"/>
    <property type="evidence" value="ECO:0007669"/>
    <property type="project" value="UniProtKB-ARBA"/>
</dbReference>
<gene>
    <name evidence="2" type="ORF">PJV88_04040</name>
</gene>
<dbReference type="InterPro" id="IPR025877">
    <property type="entry name" value="MobA-like_NTP_Trfase"/>
</dbReference>
<dbReference type="PANTHER" id="PTHR43777">
    <property type="entry name" value="MOLYBDENUM COFACTOR CYTIDYLYLTRANSFERASE"/>
    <property type="match status" value="1"/>
</dbReference>
<reference evidence="2" key="1">
    <citation type="journal article" date="2023" name="Microorganisms">
        <title>Genomic Characterization of Arcobacter butzleri Strains Isolated from Various Sources in Lithuania.</title>
        <authorList>
            <person name="Uljanovas D."/>
            <person name="Golz G."/>
            <person name="Fleischmann S."/>
            <person name="Kudirkiene E."/>
            <person name="Kasetiene N."/>
            <person name="Grineviciene A."/>
            <person name="Tamuleviciene E."/>
            <person name="Aksomaitiene J."/>
            <person name="Alter T."/>
            <person name="Malakauskas M."/>
        </authorList>
    </citation>
    <scope>NUCLEOTIDE SEQUENCE</scope>
    <source>
        <strain evidence="2">W48</strain>
    </source>
</reference>
<feature type="domain" description="MobA-like NTP transferase" evidence="1">
    <location>
        <begin position="14"/>
        <end position="171"/>
    </location>
</feature>
<dbReference type="EMBL" id="JAQJJC010000004">
    <property type="protein sequence ID" value="MDN5113808.1"/>
    <property type="molecule type" value="Genomic_DNA"/>
</dbReference>
<comment type="caution">
    <text evidence="2">The sequence shown here is derived from an EMBL/GenBank/DDBJ whole genome shotgun (WGS) entry which is preliminary data.</text>
</comment>
<dbReference type="SUPFAM" id="SSF53448">
    <property type="entry name" value="Nucleotide-diphospho-sugar transferases"/>
    <property type="match status" value="1"/>
</dbReference>
<dbReference type="Proteomes" id="UP001170713">
    <property type="component" value="Unassembled WGS sequence"/>
</dbReference>
<proteinExistence type="predicted"/>
<dbReference type="Pfam" id="PF12804">
    <property type="entry name" value="NTP_transf_3"/>
    <property type="match status" value="1"/>
</dbReference>
<evidence type="ECO:0000259" key="1">
    <source>
        <dbReference type="Pfam" id="PF12804"/>
    </source>
</evidence>
<dbReference type="AlphaFoldDB" id="A0AAW7Q4C9"/>
<evidence type="ECO:0000313" key="3">
    <source>
        <dbReference type="Proteomes" id="UP001170713"/>
    </source>
</evidence>
<protein>
    <submittedName>
        <fullName evidence="2">Nucleotidyltransferase family protein</fullName>
    </submittedName>
</protein>
<reference evidence="2" key="2">
    <citation type="submission" date="2023-01" db="EMBL/GenBank/DDBJ databases">
        <authorList>
            <person name="Uljanovas D."/>
        </authorList>
    </citation>
    <scope>NUCLEOTIDE SEQUENCE</scope>
    <source>
        <strain evidence="2">W48</strain>
    </source>
</reference>
<dbReference type="PANTHER" id="PTHR43777:SF1">
    <property type="entry name" value="MOLYBDENUM COFACTOR CYTIDYLYLTRANSFERASE"/>
    <property type="match status" value="1"/>
</dbReference>
<sequence length="199" mass="22837">MERFKMQNSKDLAVVILAAGTSSRLGEITKQLLVYKNETLLKVAVKKALEISKDVFVVLGHEKEKCKKELEDFDVNIIYNPNYKKGMGSTLSLGIKHSKDFSHTMVMLCDQPFIPISHFQALKKNIQNENIIASLYEKNKSAKVPAIFPKKYYDELLKLYADFGAKEILQKESCINIQLEKDFCMDIDTFEDIKFLETL</sequence>